<evidence type="ECO:0000313" key="3">
    <source>
        <dbReference type="Proteomes" id="UP001346149"/>
    </source>
</evidence>
<accession>A0AAN7QSZ9</accession>
<feature type="region of interest" description="Disordered" evidence="1">
    <location>
        <begin position="1"/>
        <end position="21"/>
    </location>
</feature>
<gene>
    <name evidence="2" type="ORF">SAY86_009390</name>
</gene>
<reference evidence="2 3" key="1">
    <citation type="journal article" date="2023" name="Hortic Res">
        <title>Pangenome of water caltrop reveals structural variations and asymmetric subgenome divergence after allopolyploidization.</title>
        <authorList>
            <person name="Zhang X."/>
            <person name="Chen Y."/>
            <person name="Wang L."/>
            <person name="Yuan Y."/>
            <person name="Fang M."/>
            <person name="Shi L."/>
            <person name="Lu R."/>
            <person name="Comes H.P."/>
            <person name="Ma Y."/>
            <person name="Chen Y."/>
            <person name="Huang G."/>
            <person name="Zhou Y."/>
            <person name="Zheng Z."/>
            <person name="Qiu Y."/>
        </authorList>
    </citation>
    <scope>NUCLEOTIDE SEQUENCE [LARGE SCALE GENOMIC DNA]</scope>
    <source>
        <strain evidence="2">F231</strain>
    </source>
</reference>
<name>A0AAN7QSZ9_TRANT</name>
<proteinExistence type="predicted"/>
<protein>
    <submittedName>
        <fullName evidence="2">Uncharacterized protein</fullName>
    </submittedName>
</protein>
<evidence type="ECO:0000256" key="1">
    <source>
        <dbReference type="SAM" id="MobiDB-lite"/>
    </source>
</evidence>
<dbReference type="AlphaFoldDB" id="A0AAN7QSZ9"/>
<dbReference type="EMBL" id="JAXQNO010000019">
    <property type="protein sequence ID" value="KAK4774455.1"/>
    <property type="molecule type" value="Genomic_DNA"/>
</dbReference>
<sequence length="158" mass="17249">MHHEISKYAPSRYPVPSTSSMSKHSTVTVSLLVTMTESATRVEAAARALSADWATKKLLCGHDDGLKKAEEFEPEIFSFSSTLIAGSVDIPYAERAPSGNGALTVYSGSSKQETNAERATGSGVEWRVEVKSTCQTTIEEMKIRKQQTNKYKKIGRSS</sequence>
<comment type="caution">
    <text evidence="2">The sequence shown here is derived from an EMBL/GenBank/DDBJ whole genome shotgun (WGS) entry which is preliminary data.</text>
</comment>
<dbReference type="Proteomes" id="UP001346149">
    <property type="component" value="Unassembled WGS sequence"/>
</dbReference>
<keyword evidence="3" id="KW-1185">Reference proteome</keyword>
<evidence type="ECO:0000313" key="2">
    <source>
        <dbReference type="EMBL" id="KAK4774455.1"/>
    </source>
</evidence>
<organism evidence="2 3">
    <name type="scientific">Trapa natans</name>
    <name type="common">Water chestnut</name>
    <dbReference type="NCBI Taxonomy" id="22666"/>
    <lineage>
        <taxon>Eukaryota</taxon>
        <taxon>Viridiplantae</taxon>
        <taxon>Streptophyta</taxon>
        <taxon>Embryophyta</taxon>
        <taxon>Tracheophyta</taxon>
        <taxon>Spermatophyta</taxon>
        <taxon>Magnoliopsida</taxon>
        <taxon>eudicotyledons</taxon>
        <taxon>Gunneridae</taxon>
        <taxon>Pentapetalae</taxon>
        <taxon>rosids</taxon>
        <taxon>malvids</taxon>
        <taxon>Myrtales</taxon>
        <taxon>Lythraceae</taxon>
        <taxon>Trapa</taxon>
    </lineage>
</organism>